<dbReference type="EMBL" id="AMCK01000001">
    <property type="protein sequence ID" value="EKB46775.1"/>
    <property type="molecule type" value="Genomic_DNA"/>
</dbReference>
<dbReference type="PANTHER" id="PTHR43727">
    <property type="entry name" value="DIAMINOPIMELATE DECARBOXYLASE"/>
    <property type="match status" value="1"/>
</dbReference>
<dbReference type="Gene3D" id="2.40.37.10">
    <property type="entry name" value="Lyase, Ornithine Decarboxylase, Chain A, domain 1"/>
    <property type="match status" value="1"/>
</dbReference>
<dbReference type="GO" id="GO:0008836">
    <property type="term" value="F:diaminopimelate decarboxylase activity"/>
    <property type="evidence" value="ECO:0007669"/>
    <property type="project" value="UniProtKB-EC"/>
</dbReference>
<evidence type="ECO:0000256" key="2">
    <source>
        <dbReference type="ARBA" id="ARBA00022898"/>
    </source>
</evidence>
<evidence type="ECO:0000256" key="1">
    <source>
        <dbReference type="ARBA" id="ARBA00001933"/>
    </source>
</evidence>
<dbReference type="InterPro" id="IPR022644">
    <property type="entry name" value="De-COase2_N"/>
</dbReference>
<dbReference type="SUPFAM" id="SSF50621">
    <property type="entry name" value="Alanine racemase C-terminal domain-like"/>
    <property type="match status" value="1"/>
</dbReference>
<dbReference type="InterPro" id="IPR009006">
    <property type="entry name" value="Ala_racemase/Decarboxylase_C"/>
</dbReference>
<dbReference type="EC" id="4.1.1.20" evidence="4"/>
<dbReference type="SUPFAM" id="SSF51419">
    <property type="entry name" value="PLP-binding barrel"/>
    <property type="match status" value="1"/>
</dbReference>
<dbReference type="Proteomes" id="UP000004738">
    <property type="component" value="Unassembled WGS sequence"/>
</dbReference>
<dbReference type="AlphaFoldDB" id="K1KRL6"/>
<feature type="domain" description="Orn/DAP/Arg decarboxylase 2 N-terminal" evidence="3">
    <location>
        <begin position="8"/>
        <end position="208"/>
    </location>
</feature>
<comment type="cofactor">
    <cofactor evidence="1">
        <name>pyridoxal 5'-phosphate</name>
        <dbReference type="ChEBI" id="CHEBI:597326"/>
    </cofactor>
</comment>
<reference evidence="4 5" key="1">
    <citation type="journal article" date="2012" name="J. Bacteriol.">
        <title>Draft Genome Sequence of Bacillus isronensis Strain B3W22, Isolated from the Upper Atmosphere.</title>
        <authorList>
            <person name="Shivaji S."/>
            <person name="Ara S."/>
            <person name="Singh S.K."/>
            <person name="Bandi S."/>
            <person name="Singh A."/>
            <person name="Pinnaka A.K."/>
        </authorList>
    </citation>
    <scope>NUCLEOTIDE SEQUENCE [LARGE SCALE GENOMIC DNA]</scope>
    <source>
        <strain evidence="4 5">B3W22</strain>
    </source>
</reference>
<keyword evidence="5" id="KW-1185">Reference proteome</keyword>
<name>K1KRL6_9BACL</name>
<protein>
    <submittedName>
        <fullName evidence="4">Diaminopimelate decarboxylase</fullName>
        <ecNumber evidence="4">4.1.1.20</ecNumber>
    </submittedName>
</protein>
<organism evidence="4 5">
    <name type="scientific">Solibacillus isronensis B3W22</name>
    <dbReference type="NCBI Taxonomy" id="1224748"/>
    <lineage>
        <taxon>Bacteria</taxon>
        <taxon>Bacillati</taxon>
        <taxon>Bacillota</taxon>
        <taxon>Bacilli</taxon>
        <taxon>Bacillales</taxon>
        <taxon>Caryophanaceae</taxon>
        <taxon>Solibacillus</taxon>
    </lineage>
</organism>
<evidence type="ECO:0000313" key="5">
    <source>
        <dbReference type="Proteomes" id="UP000004738"/>
    </source>
</evidence>
<gene>
    <name evidence="4" type="primary">lysA_1</name>
    <name evidence="4" type="ORF">B857_00064</name>
</gene>
<dbReference type="Pfam" id="PF02784">
    <property type="entry name" value="Orn_Arg_deC_N"/>
    <property type="match status" value="1"/>
</dbReference>
<keyword evidence="4" id="KW-0456">Lyase</keyword>
<keyword evidence="2" id="KW-0663">Pyridoxal phosphate</keyword>
<dbReference type="PRINTS" id="PR01179">
    <property type="entry name" value="ODADCRBXLASE"/>
</dbReference>
<dbReference type="InterPro" id="IPR029066">
    <property type="entry name" value="PLP-binding_barrel"/>
</dbReference>
<evidence type="ECO:0000313" key="4">
    <source>
        <dbReference type="EMBL" id="EKB46775.1"/>
    </source>
</evidence>
<dbReference type="PATRIC" id="fig|1224748.3.peg.64"/>
<accession>K1KRL6</accession>
<proteinExistence type="predicted"/>
<dbReference type="Gene3D" id="3.20.20.10">
    <property type="entry name" value="Alanine racemase"/>
    <property type="match status" value="1"/>
</dbReference>
<dbReference type="PANTHER" id="PTHR43727:SF2">
    <property type="entry name" value="GROUP IV DECARBOXYLASE"/>
    <property type="match status" value="1"/>
</dbReference>
<comment type="caution">
    <text evidence="4">The sequence shown here is derived from an EMBL/GenBank/DDBJ whole genome shotgun (WGS) entry which is preliminary data.</text>
</comment>
<sequence>MENDIYAEVVSDDEYELAQRIGYEKNKLIYNGVIKSKTTFLEAIKNGCIVNIDTQRELNWLMELDNLSNKQYEVGIRVNFDLESYCPNESIMTDEGGRFGFCYENGELKKAIDYINKLNHVNLIGLHLHCSTKTRSLDVYKAISKITCEIKRAYSLELKYVDVGGGFYGGLENRPQFDDYIKVISDELIKEFSKDNLILIIEPGTSLVSSPISFITSVIDVKETTRNYFAITDGSRINIDPLQKKTSYFYEIEYKKMLNKNNLKKQTISGFTCMEEDRLFVLEGYPQLTVGDKVIYKKVGAYTLCLSPLFIKYFPTVYLEKDGVISEIRKKWASEDYIKSSHMQIKYN</sequence>
<dbReference type="GO" id="GO:0009089">
    <property type="term" value="P:lysine biosynthetic process via diaminopimelate"/>
    <property type="evidence" value="ECO:0007669"/>
    <property type="project" value="TreeGrafter"/>
</dbReference>
<evidence type="ECO:0000259" key="3">
    <source>
        <dbReference type="Pfam" id="PF02784"/>
    </source>
</evidence>
<dbReference type="InterPro" id="IPR000183">
    <property type="entry name" value="Orn/DAP/Arg_de-COase"/>
</dbReference>